<reference evidence="2" key="3">
    <citation type="submission" date="2015-07" db="EMBL/GenBank/DDBJ databases">
        <title>MeaNS - Measles Nucleotide Surveillance Program.</title>
        <authorList>
            <person name="Tran T."/>
            <person name="Druce J."/>
        </authorList>
    </citation>
    <scope>NUCLEOTIDE SEQUENCE</scope>
    <source>
        <strain evidence="2">USNM 41457</strain>
    </source>
</reference>
<evidence type="ECO:0000259" key="1">
    <source>
        <dbReference type="PROSITE" id="PS51391"/>
    </source>
</evidence>
<dbReference type="AlphaFoldDB" id="J9D070"/>
<dbReference type="InParanoid" id="J9D070"/>
<gene>
    <name evidence="3" type="ORF">EDEG_04029</name>
    <name evidence="2" type="ORF">EDEG_04036</name>
</gene>
<dbReference type="VEuPathDB" id="MicrosporidiaDB:EDEG_04036"/>
<dbReference type="Pfam" id="PF04818">
    <property type="entry name" value="CID"/>
    <property type="match status" value="1"/>
</dbReference>
<feature type="domain" description="CID" evidence="1">
    <location>
        <begin position="1"/>
        <end position="130"/>
    </location>
</feature>
<dbReference type="PROSITE" id="PS51391">
    <property type="entry name" value="CID"/>
    <property type="match status" value="1"/>
</dbReference>
<accession>J9D070</accession>
<evidence type="ECO:0000313" key="3">
    <source>
        <dbReference type="EMBL" id="EJW01285.1"/>
    </source>
</evidence>
<dbReference type="InterPro" id="IPR008942">
    <property type="entry name" value="ENTH_VHS"/>
</dbReference>
<dbReference type="Proteomes" id="UP000003163">
    <property type="component" value="Unassembled WGS sequence"/>
</dbReference>
<dbReference type="Gene3D" id="1.25.40.90">
    <property type="match status" value="1"/>
</dbReference>
<comment type="caution">
    <text evidence="2">The sequence shown here is derived from an EMBL/GenBank/DDBJ whole genome shotgun (WGS) entry which is preliminary data.</text>
</comment>
<organism evidence="2 4">
    <name type="scientific">Edhazardia aedis (strain USNM 41457)</name>
    <name type="common">Microsporidian parasite</name>
    <dbReference type="NCBI Taxonomy" id="1003232"/>
    <lineage>
        <taxon>Eukaryota</taxon>
        <taxon>Fungi</taxon>
        <taxon>Fungi incertae sedis</taxon>
        <taxon>Microsporidia</taxon>
        <taxon>Edhazardia</taxon>
    </lineage>
</organism>
<proteinExistence type="predicted"/>
<dbReference type="VEuPathDB" id="MicrosporidiaDB:EDEG_04029"/>
<dbReference type="EMBL" id="AFBI03000208">
    <property type="protein sequence ID" value="EJW01266.1"/>
    <property type="molecule type" value="Genomic_DNA"/>
</dbReference>
<dbReference type="SUPFAM" id="SSF48464">
    <property type="entry name" value="ENTH/VHS domain"/>
    <property type="match status" value="1"/>
</dbReference>
<protein>
    <recommendedName>
        <fullName evidence="1">CID domain-containing protein</fullName>
    </recommendedName>
</protein>
<name>J9D070_EDHAE</name>
<sequence>MIQPEFLIHNLQTLINTQESIKSVSYYIRLNSQNYLIILEIFKIEFSKSNAYHKLNLLYLLNEIIKSEKCLDPSSEKLVNEFKQILPSLFLDACKSGKVLENTHVVEKLRELQNFWTKKKLIKENSINLL</sequence>
<dbReference type="EMBL" id="AFBI03000200">
    <property type="protein sequence ID" value="EJW01285.1"/>
    <property type="molecule type" value="Genomic_DNA"/>
</dbReference>
<keyword evidence="4" id="KW-1185">Reference proteome</keyword>
<dbReference type="HOGENOM" id="CLU_136889_0_0_1"/>
<evidence type="ECO:0000313" key="2">
    <source>
        <dbReference type="EMBL" id="EJW01266.1"/>
    </source>
</evidence>
<reference evidence="4" key="2">
    <citation type="submission" date="2015-07" db="EMBL/GenBank/DDBJ databases">
        <title>Contrasting host-pathogen interactions and genome evolution in two generalist and specialist microsporidian pathogens of mosquitoes.</title>
        <authorList>
            <consortium name="The Broad Institute Genomics Platform"/>
            <consortium name="The Broad Institute Genome Sequencing Center for Infectious Disease"/>
            <person name="Cuomo C.A."/>
            <person name="Sanscrainte N.D."/>
            <person name="Goldberg J.M."/>
            <person name="Heiman D."/>
            <person name="Young S."/>
            <person name="Zeng Q."/>
            <person name="Becnel J.J."/>
            <person name="Birren B.W."/>
        </authorList>
    </citation>
    <scope>NUCLEOTIDE SEQUENCE [LARGE SCALE GENOMIC DNA]</scope>
    <source>
        <strain evidence="4">USNM 41457</strain>
    </source>
</reference>
<reference evidence="2 4" key="1">
    <citation type="submission" date="2011-08" db="EMBL/GenBank/DDBJ databases">
        <authorList>
            <person name="Liu Z.J."/>
            <person name="Shi F.L."/>
            <person name="Lu J.Q."/>
            <person name="Li M."/>
            <person name="Wang Z.L."/>
        </authorList>
    </citation>
    <scope>NUCLEOTIDE SEQUENCE [LARGE SCALE GENOMIC DNA]</scope>
    <source>
        <strain evidence="2 4">USNM 41457</strain>
    </source>
</reference>
<dbReference type="InterPro" id="IPR006569">
    <property type="entry name" value="CID_dom"/>
</dbReference>
<dbReference type="OrthoDB" id="10069473at2759"/>
<evidence type="ECO:0000313" key="4">
    <source>
        <dbReference type="Proteomes" id="UP000003163"/>
    </source>
</evidence>